<proteinExistence type="predicted"/>
<dbReference type="STRING" id="34508.A0A4U5M830"/>
<reference evidence="2 3" key="2">
    <citation type="journal article" date="2019" name="G3 (Bethesda)">
        <title>Hybrid Assembly of the Genome of the Entomopathogenic Nematode Steinernema carpocapsae Identifies the X-Chromosome.</title>
        <authorList>
            <person name="Serra L."/>
            <person name="Macchietto M."/>
            <person name="Macias-Munoz A."/>
            <person name="McGill C.J."/>
            <person name="Rodriguez I.M."/>
            <person name="Rodriguez B."/>
            <person name="Murad R."/>
            <person name="Mortazavi A."/>
        </authorList>
    </citation>
    <scope>NUCLEOTIDE SEQUENCE [LARGE SCALE GENOMIC DNA]</scope>
    <source>
        <strain evidence="2 3">ALL</strain>
    </source>
</reference>
<dbReference type="OrthoDB" id="10256043at2759"/>
<dbReference type="GO" id="GO:0005737">
    <property type="term" value="C:cytoplasm"/>
    <property type="evidence" value="ECO:0007669"/>
    <property type="project" value="TreeGrafter"/>
</dbReference>
<feature type="region of interest" description="Disordered" evidence="1">
    <location>
        <begin position="118"/>
        <end position="148"/>
    </location>
</feature>
<protein>
    <submittedName>
        <fullName evidence="2">Uncharacterized protein</fullName>
    </submittedName>
</protein>
<dbReference type="GO" id="GO:0008432">
    <property type="term" value="F:JUN kinase binding"/>
    <property type="evidence" value="ECO:0007669"/>
    <property type="project" value="TreeGrafter"/>
</dbReference>
<dbReference type="SUPFAM" id="SSF50998">
    <property type="entry name" value="Quinoprotein alcohol dehydrogenase-like"/>
    <property type="match status" value="1"/>
</dbReference>
<feature type="compositionally biased region" description="Basic and acidic residues" evidence="1">
    <location>
        <begin position="118"/>
        <end position="128"/>
    </location>
</feature>
<reference evidence="2 3" key="1">
    <citation type="journal article" date="2015" name="Genome Biol.">
        <title>Comparative genomics of Steinernema reveals deeply conserved gene regulatory networks.</title>
        <authorList>
            <person name="Dillman A.R."/>
            <person name="Macchietto M."/>
            <person name="Porter C.F."/>
            <person name="Rogers A."/>
            <person name="Williams B."/>
            <person name="Antoshechkin I."/>
            <person name="Lee M.M."/>
            <person name="Goodwin Z."/>
            <person name="Lu X."/>
            <person name="Lewis E.E."/>
            <person name="Goodrich-Blair H."/>
            <person name="Stock S.P."/>
            <person name="Adams B.J."/>
            <person name="Sternberg P.W."/>
            <person name="Mortazavi A."/>
        </authorList>
    </citation>
    <scope>NUCLEOTIDE SEQUENCE [LARGE SCALE GENOMIC DNA]</scope>
    <source>
        <strain evidence="2 3">ALL</strain>
    </source>
</reference>
<dbReference type="GO" id="GO:0005078">
    <property type="term" value="F:MAP-kinase scaffold activity"/>
    <property type="evidence" value="ECO:0007669"/>
    <property type="project" value="InterPro"/>
</dbReference>
<feature type="compositionally biased region" description="Low complexity" evidence="1">
    <location>
        <begin position="70"/>
        <end position="82"/>
    </location>
</feature>
<sequence length="546" mass="60334">MVKKTNVKYRVREYDYPAEESNFTRQGGYVKDVPADMDDHEHLGQVDFVEMAEVDNTDDIPTFSNESMRPSISATPSASTSPNRRRDFSVNEAAAVGTSADLSLNSISDLVREKIVEEAAGEDSEKTSEVVQAASPKRPEPAEEDVETAEEAKSDTCDVNVDNSYTLLEMGQNRFDARKAAEASNSKGFDALPAHIRAGLCKYEGLGKITTALPTMWMGSQDEYIYIHSGVSEWRRCLRKIKMPDAVLDIRHYKGHVFAALANGTVAVFTRDSDGNWSDLGYHVITLGKATSSVRHLVVVAGKVWAAYRNCVVVISPKDLTIEKVFVAHPRRDSQVRNMQWVGDGVWISIRLDSTLRLYHAHTYQHLQDVDIEPYVTKMLGTSKLDFSYVRPTGLLVANSRLWIGTGTGVIISVPLNEKEQKAEIKTPTKSPGPGGVVRVYSDQSGDKVSVGTSFVPYCNLTQAQLSFHGHKDAVKFFLAVPAGPSNREVPNAKDSEKTLIVSGGDGYIDFRIGEPNEQRAEEASTESARDLSHLIIWETDRNPNT</sequence>
<name>A0A4U5M830_STECR</name>
<feature type="region of interest" description="Disordered" evidence="1">
    <location>
        <begin position="58"/>
        <end position="85"/>
    </location>
</feature>
<dbReference type="AlphaFoldDB" id="A0A4U5M830"/>
<evidence type="ECO:0000313" key="2">
    <source>
        <dbReference type="EMBL" id="TKR65086.1"/>
    </source>
</evidence>
<dbReference type="PANTHER" id="PTHR13886:SF4">
    <property type="entry name" value="JNK-INTERACTING PROTEIN 3"/>
    <property type="match status" value="1"/>
</dbReference>
<comment type="caution">
    <text evidence="2">The sequence shown here is derived from an EMBL/GenBank/DDBJ whole genome shotgun (WGS) entry which is preliminary data.</text>
</comment>
<dbReference type="GO" id="GO:0030159">
    <property type="term" value="F:signaling receptor complex adaptor activity"/>
    <property type="evidence" value="ECO:0007669"/>
    <property type="project" value="TreeGrafter"/>
</dbReference>
<keyword evidence="3" id="KW-1185">Reference proteome</keyword>
<accession>A0A4U5M830</accession>
<evidence type="ECO:0000313" key="3">
    <source>
        <dbReference type="Proteomes" id="UP000298663"/>
    </source>
</evidence>
<gene>
    <name evidence="2" type="ORF">L596_025542</name>
</gene>
<dbReference type="Pfam" id="PF19056">
    <property type="entry name" value="WD40_2"/>
    <property type="match status" value="1"/>
</dbReference>
<evidence type="ECO:0000256" key="1">
    <source>
        <dbReference type="SAM" id="MobiDB-lite"/>
    </source>
</evidence>
<dbReference type="InterPro" id="IPR011047">
    <property type="entry name" value="Quinoprotein_ADH-like_sf"/>
</dbReference>
<dbReference type="GO" id="GO:0016192">
    <property type="term" value="P:vesicle-mediated transport"/>
    <property type="evidence" value="ECO:0007669"/>
    <property type="project" value="TreeGrafter"/>
</dbReference>
<dbReference type="InterPro" id="IPR039911">
    <property type="entry name" value="JIP3/JIP4"/>
</dbReference>
<organism evidence="2 3">
    <name type="scientific">Steinernema carpocapsae</name>
    <name type="common">Entomopathogenic nematode</name>
    <dbReference type="NCBI Taxonomy" id="34508"/>
    <lineage>
        <taxon>Eukaryota</taxon>
        <taxon>Metazoa</taxon>
        <taxon>Ecdysozoa</taxon>
        <taxon>Nematoda</taxon>
        <taxon>Chromadorea</taxon>
        <taxon>Rhabditida</taxon>
        <taxon>Tylenchina</taxon>
        <taxon>Panagrolaimomorpha</taxon>
        <taxon>Strongyloidoidea</taxon>
        <taxon>Steinernematidae</taxon>
        <taxon>Steinernema</taxon>
    </lineage>
</organism>
<dbReference type="GO" id="GO:0019894">
    <property type="term" value="F:kinesin binding"/>
    <property type="evidence" value="ECO:0007669"/>
    <property type="project" value="TreeGrafter"/>
</dbReference>
<dbReference type="PANTHER" id="PTHR13886">
    <property type="entry name" value="JNK/SAPK-ASSOCIATED PROTEIN"/>
    <property type="match status" value="1"/>
</dbReference>
<dbReference type="Proteomes" id="UP000298663">
    <property type="component" value="Unassembled WGS sequence"/>
</dbReference>
<dbReference type="EMBL" id="AZBU02000009">
    <property type="protein sequence ID" value="TKR65086.1"/>
    <property type="molecule type" value="Genomic_DNA"/>
</dbReference>